<evidence type="ECO:0000259" key="6">
    <source>
        <dbReference type="Pfam" id="PF00408"/>
    </source>
</evidence>
<feature type="non-terminal residue" evidence="9">
    <location>
        <position position="1"/>
    </location>
</feature>
<dbReference type="AlphaFoldDB" id="A0AAV6MXE3"/>
<dbReference type="PANTHER" id="PTHR45955">
    <property type="entry name" value="PHOSPHOACETYLGLUCOSAMINE MUTASE"/>
    <property type="match status" value="1"/>
</dbReference>
<dbReference type="GO" id="GO:0006048">
    <property type="term" value="P:UDP-N-acetylglucosamine biosynthetic process"/>
    <property type="evidence" value="ECO:0007669"/>
    <property type="project" value="TreeGrafter"/>
</dbReference>
<dbReference type="Proteomes" id="UP000685013">
    <property type="component" value="Chromosome 11"/>
</dbReference>
<organism evidence="9 10">
    <name type="scientific">Cucurbita argyrosperma subsp. sororia</name>
    <dbReference type="NCBI Taxonomy" id="37648"/>
    <lineage>
        <taxon>Eukaryota</taxon>
        <taxon>Viridiplantae</taxon>
        <taxon>Streptophyta</taxon>
        <taxon>Embryophyta</taxon>
        <taxon>Tracheophyta</taxon>
        <taxon>Spermatophyta</taxon>
        <taxon>Magnoliopsida</taxon>
        <taxon>eudicotyledons</taxon>
        <taxon>Gunneridae</taxon>
        <taxon>Pentapetalae</taxon>
        <taxon>rosids</taxon>
        <taxon>fabids</taxon>
        <taxon>Cucurbitales</taxon>
        <taxon>Cucurbitaceae</taxon>
        <taxon>Cucurbiteae</taxon>
        <taxon>Cucurbita</taxon>
    </lineage>
</organism>
<name>A0AAV6MXE3_9ROSI</name>
<proteinExistence type="predicted"/>
<dbReference type="Pfam" id="PF02878">
    <property type="entry name" value="PGM_PMM_I"/>
    <property type="match status" value="1"/>
</dbReference>
<evidence type="ECO:0000256" key="2">
    <source>
        <dbReference type="ARBA" id="ARBA00004865"/>
    </source>
</evidence>
<dbReference type="Pfam" id="PF21404">
    <property type="entry name" value="AMG1_III"/>
    <property type="match status" value="1"/>
</dbReference>
<dbReference type="InterPro" id="IPR005843">
    <property type="entry name" value="A-D-PHexomutase_C"/>
</dbReference>
<comment type="catalytic activity">
    <reaction evidence="1">
        <text>N-acetyl-alpha-D-glucosamine 1-phosphate = N-acetyl-D-glucosamine 6-phosphate</text>
        <dbReference type="Rhea" id="RHEA:23804"/>
        <dbReference type="ChEBI" id="CHEBI:57513"/>
        <dbReference type="ChEBI" id="CHEBI:57776"/>
        <dbReference type="EC" id="5.4.2.3"/>
    </reaction>
</comment>
<evidence type="ECO:0000259" key="8">
    <source>
        <dbReference type="Pfam" id="PF21404"/>
    </source>
</evidence>
<feature type="domain" description="Alpha-D-phosphohexomutase alpha/beta/alpha" evidence="7">
    <location>
        <begin position="121"/>
        <end position="158"/>
    </location>
</feature>
<comment type="caution">
    <text evidence="9">The sequence shown here is derived from an EMBL/GenBank/DDBJ whole genome shotgun (WGS) entry which is preliminary data.</text>
</comment>
<dbReference type="Pfam" id="PF00408">
    <property type="entry name" value="PGM_PMM_IV"/>
    <property type="match status" value="1"/>
</dbReference>
<dbReference type="EMBL" id="JAGKQH010000011">
    <property type="protein sequence ID" value="KAG6588490.1"/>
    <property type="molecule type" value="Genomic_DNA"/>
</dbReference>
<evidence type="ECO:0000256" key="5">
    <source>
        <dbReference type="ARBA" id="ARBA00032065"/>
    </source>
</evidence>
<evidence type="ECO:0000313" key="9">
    <source>
        <dbReference type="EMBL" id="KAG6588490.1"/>
    </source>
</evidence>
<dbReference type="FunFam" id="3.30.310.50:FF:000003">
    <property type="entry name" value="Phosphoacetylglucosamine mutase"/>
    <property type="match status" value="1"/>
</dbReference>
<evidence type="ECO:0000313" key="10">
    <source>
        <dbReference type="Proteomes" id="UP000685013"/>
    </source>
</evidence>
<gene>
    <name evidence="9" type="primary">DRT101</name>
    <name evidence="9" type="ORF">SDJN03_17055</name>
</gene>
<protein>
    <recommendedName>
        <fullName evidence="3">phosphoacetylglucosamine mutase</fullName>
        <ecNumber evidence="3">5.4.2.3</ecNumber>
    </recommendedName>
    <alternativeName>
        <fullName evidence="5">Acetylglucosamine phosphomutase</fullName>
    </alternativeName>
    <alternativeName>
        <fullName evidence="4">N-acetylglucosamine-phosphate mutase</fullName>
    </alternativeName>
</protein>
<dbReference type="FunFam" id="3.40.120.10:FF:000038">
    <property type="entry name" value="Phosphoacetylglucosamine mutase"/>
    <property type="match status" value="1"/>
</dbReference>
<comment type="pathway">
    <text evidence="2">Nucleotide-sugar biosynthesis; UDP-N-acetyl-alpha-D-glucosamine biosynthesis; N-acetyl-alpha-D-glucosamine 1-phosphate from alpha-D-glucosamine 6-phosphate (route I): step 2/2.</text>
</comment>
<sequence>MQQSLRIWRNGSFHIGKFIGERKKRRNCGTPQILWAVGGGTKTSSYKSRSHRQFFHFSASDWSSIEIMNEEQRDLLLGSSDRVPPPQGVRLSYGTAGFREDASVLRSTVYRMGILAALRALKTNAVIGLMITASHNKESDNGVKIADSNGGMLDQEWQPFAEALANASSSHDLFQLINGLGEKENILLDGSKSAQILVARDTRPSGEALLDAAKHGIGSIIGAVAQDMGILTTPELHWMVHVRNRSLKASGELDYFNKLSGPFTCSLNLSPNNSELSGWDHKLVVDGANGVGGQKLKLLKESLNGLAIEIRSSGNGEGVLNEGVGADFVQKEKIVPRNFGSLDVGISIECLDASSFKEQLTIVATRSEATKIDFQPCLGVVQTAYANGASTRYLKELELEVVFTPTGVKYLHEKAAEFDIGIYFEANCHGTVLFSDYCISMLYPIHLELSNVSNGSESEKAAFRLLAVSKLINQAVGDALSGLLLVEAILQHKHWSIRDWNELYRDLPSRQLKKKVVDRTAVETTNAETEVVKPPGLQEAINVETAKYPQGRCFVRPSGTEDVIRVYAEASTQEAADNLANSVAKLVDQFLGVGSSKQAD</sequence>
<evidence type="ECO:0000256" key="3">
    <source>
        <dbReference type="ARBA" id="ARBA00012731"/>
    </source>
</evidence>
<dbReference type="CDD" id="cd03086">
    <property type="entry name" value="PGM3"/>
    <property type="match status" value="1"/>
</dbReference>
<evidence type="ECO:0000256" key="4">
    <source>
        <dbReference type="ARBA" id="ARBA00031926"/>
    </source>
</evidence>
<feature type="domain" description="Alpha-D-phosphohexomutase C-terminal" evidence="6">
    <location>
        <begin position="522"/>
        <end position="585"/>
    </location>
</feature>
<reference evidence="9 10" key="1">
    <citation type="journal article" date="2021" name="Hortic Res">
        <title>The domestication of Cucurbita argyrosperma as revealed by the genome of its wild relative.</title>
        <authorList>
            <person name="Barrera-Redondo J."/>
            <person name="Sanchez-de la Vega G."/>
            <person name="Aguirre-Liguori J.A."/>
            <person name="Castellanos-Morales G."/>
            <person name="Gutierrez-Guerrero Y.T."/>
            <person name="Aguirre-Dugua X."/>
            <person name="Aguirre-Planter E."/>
            <person name="Tenaillon M.I."/>
            <person name="Lira-Saade R."/>
            <person name="Eguiarte L.E."/>
        </authorList>
    </citation>
    <scope>NUCLEOTIDE SEQUENCE [LARGE SCALE GENOMIC DNA]</scope>
    <source>
        <strain evidence="9">JBR-2021</strain>
    </source>
</reference>
<keyword evidence="10" id="KW-1185">Reference proteome</keyword>
<dbReference type="InterPro" id="IPR016657">
    <property type="entry name" value="PAGM"/>
</dbReference>
<accession>A0AAV6MXE3</accession>
<evidence type="ECO:0000259" key="7">
    <source>
        <dbReference type="Pfam" id="PF02878"/>
    </source>
</evidence>
<dbReference type="InterPro" id="IPR049022">
    <property type="entry name" value="AMG1_III"/>
</dbReference>
<dbReference type="PANTHER" id="PTHR45955:SF1">
    <property type="entry name" value="PHOSPHOACETYLGLUCOSAMINE MUTASE"/>
    <property type="match status" value="1"/>
</dbReference>
<evidence type="ECO:0000256" key="1">
    <source>
        <dbReference type="ARBA" id="ARBA00000558"/>
    </source>
</evidence>
<feature type="domain" description="Phosphoacetylglucosamine mutase AMG1" evidence="8">
    <location>
        <begin position="348"/>
        <end position="495"/>
    </location>
</feature>
<dbReference type="EC" id="5.4.2.3" evidence="3"/>
<dbReference type="GO" id="GO:0004610">
    <property type="term" value="F:phosphoacetylglucosamine mutase activity"/>
    <property type="evidence" value="ECO:0007669"/>
    <property type="project" value="UniProtKB-EC"/>
</dbReference>
<dbReference type="GO" id="GO:0005975">
    <property type="term" value="P:carbohydrate metabolic process"/>
    <property type="evidence" value="ECO:0007669"/>
    <property type="project" value="InterPro"/>
</dbReference>
<dbReference type="InterPro" id="IPR005844">
    <property type="entry name" value="A-D-PHexomutase_a/b/a-I"/>
</dbReference>